<dbReference type="SUPFAM" id="SSF53850">
    <property type="entry name" value="Periplasmic binding protein-like II"/>
    <property type="match status" value="1"/>
</dbReference>
<keyword evidence="5" id="KW-0571">Peptide transport</keyword>
<dbReference type="Pfam" id="PF00496">
    <property type="entry name" value="SBP_bac_5"/>
    <property type="match status" value="1"/>
</dbReference>
<dbReference type="GO" id="GO:1904680">
    <property type="term" value="F:peptide transmembrane transporter activity"/>
    <property type="evidence" value="ECO:0007669"/>
    <property type="project" value="TreeGrafter"/>
</dbReference>
<keyword evidence="3" id="KW-0813">Transport</keyword>
<dbReference type="PANTHER" id="PTHR30290">
    <property type="entry name" value="PERIPLASMIC BINDING COMPONENT OF ABC TRANSPORTER"/>
    <property type="match status" value="1"/>
</dbReference>
<reference evidence="7 8" key="1">
    <citation type="submission" date="2019-11" db="EMBL/GenBank/DDBJ databases">
        <title>Lactobacillus sp. nov. CRM56-3, isolated from fermented tea leaves.</title>
        <authorList>
            <person name="Phuengjayaem S."/>
            <person name="Tanasupawat S."/>
        </authorList>
    </citation>
    <scope>NUCLEOTIDE SEQUENCE [LARGE SCALE GENOMIC DNA]</scope>
    <source>
        <strain evidence="7 8">CRM56-3</strain>
    </source>
</reference>
<dbReference type="PIRSF" id="PIRSF002741">
    <property type="entry name" value="MppA"/>
    <property type="match status" value="1"/>
</dbReference>
<dbReference type="InterPro" id="IPR039424">
    <property type="entry name" value="SBP_5"/>
</dbReference>
<keyword evidence="4" id="KW-0732">Signal</keyword>
<dbReference type="GO" id="GO:0030313">
    <property type="term" value="C:cell envelope"/>
    <property type="evidence" value="ECO:0007669"/>
    <property type="project" value="UniProtKB-SubCell"/>
</dbReference>
<keyword evidence="5" id="KW-0653">Protein transport</keyword>
<feature type="domain" description="Solute-binding protein family 5" evidence="6">
    <location>
        <begin position="75"/>
        <end position="460"/>
    </location>
</feature>
<evidence type="ECO:0000256" key="4">
    <source>
        <dbReference type="ARBA" id="ARBA00022729"/>
    </source>
</evidence>
<dbReference type="RefSeq" id="WP_155430996.1">
    <property type="nucleotide sequence ID" value="NZ_WNJO01000003.1"/>
</dbReference>
<comment type="caution">
    <text evidence="7">The sequence shown here is derived from an EMBL/GenBank/DDBJ whole genome shotgun (WGS) entry which is preliminary data.</text>
</comment>
<dbReference type="GO" id="GO:0042597">
    <property type="term" value="C:periplasmic space"/>
    <property type="evidence" value="ECO:0007669"/>
    <property type="project" value="UniProtKB-ARBA"/>
</dbReference>
<organism evidence="7 8">
    <name type="scientific">Secundilactobacillus folii</name>
    <dbReference type="NCBI Taxonomy" id="2678357"/>
    <lineage>
        <taxon>Bacteria</taxon>
        <taxon>Bacillati</taxon>
        <taxon>Bacillota</taxon>
        <taxon>Bacilli</taxon>
        <taxon>Lactobacillales</taxon>
        <taxon>Lactobacillaceae</taxon>
        <taxon>Secundilactobacillus</taxon>
    </lineage>
</organism>
<dbReference type="InterPro" id="IPR000914">
    <property type="entry name" value="SBP_5_dom"/>
</dbReference>
<dbReference type="PROSITE" id="PS51257">
    <property type="entry name" value="PROKAR_LIPOPROTEIN"/>
    <property type="match status" value="1"/>
</dbReference>
<dbReference type="Gene3D" id="3.40.190.10">
    <property type="entry name" value="Periplasmic binding protein-like II"/>
    <property type="match status" value="1"/>
</dbReference>
<proteinExistence type="inferred from homology"/>
<accession>A0A7X2XU92</accession>
<dbReference type="CDD" id="cd08504">
    <property type="entry name" value="PBP2_OppA"/>
    <property type="match status" value="1"/>
</dbReference>
<evidence type="ECO:0000313" key="7">
    <source>
        <dbReference type="EMBL" id="MTV81708.1"/>
    </source>
</evidence>
<name>A0A7X2XU92_9LACO</name>
<comment type="similarity">
    <text evidence="2">Belongs to the bacterial solute-binding protein 5 family.</text>
</comment>
<dbReference type="FunFam" id="3.90.76.10:FF:000001">
    <property type="entry name" value="Oligopeptide ABC transporter substrate-binding protein"/>
    <property type="match status" value="1"/>
</dbReference>
<dbReference type="InterPro" id="IPR030678">
    <property type="entry name" value="Peptide/Ni-bd"/>
</dbReference>
<dbReference type="EMBL" id="WNJO01000003">
    <property type="protein sequence ID" value="MTV81708.1"/>
    <property type="molecule type" value="Genomic_DNA"/>
</dbReference>
<dbReference type="GO" id="GO:0015833">
    <property type="term" value="P:peptide transport"/>
    <property type="evidence" value="ECO:0007669"/>
    <property type="project" value="UniProtKB-KW"/>
</dbReference>
<dbReference type="Proteomes" id="UP000466388">
    <property type="component" value="Unassembled WGS sequence"/>
</dbReference>
<evidence type="ECO:0000256" key="1">
    <source>
        <dbReference type="ARBA" id="ARBA00004196"/>
    </source>
</evidence>
<evidence type="ECO:0000256" key="5">
    <source>
        <dbReference type="ARBA" id="ARBA00022856"/>
    </source>
</evidence>
<dbReference type="GO" id="GO:0043190">
    <property type="term" value="C:ATP-binding cassette (ABC) transporter complex"/>
    <property type="evidence" value="ECO:0007669"/>
    <property type="project" value="InterPro"/>
</dbReference>
<comment type="subcellular location">
    <subcellularLocation>
        <location evidence="1">Cell envelope</location>
    </subcellularLocation>
</comment>
<protein>
    <submittedName>
        <fullName evidence="7">Peptide ABC transporter substrate-binding protein</fullName>
    </submittedName>
</protein>
<dbReference type="PANTHER" id="PTHR30290:SF10">
    <property type="entry name" value="PERIPLASMIC OLIGOPEPTIDE-BINDING PROTEIN-RELATED"/>
    <property type="match status" value="1"/>
</dbReference>
<evidence type="ECO:0000313" key="8">
    <source>
        <dbReference type="Proteomes" id="UP000466388"/>
    </source>
</evidence>
<dbReference type="Gene3D" id="3.10.105.10">
    <property type="entry name" value="Dipeptide-binding Protein, Domain 3"/>
    <property type="match status" value="1"/>
</dbReference>
<dbReference type="Gene3D" id="3.90.76.10">
    <property type="entry name" value="Dipeptide-binding Protein, Domain 1"/>
    <property type="match status" value="1"/>
</dbReference>
<evidence type="ECO:0000256" key="3">
    <source>
        <dbReference type="ARBA" id="ARBA00022448"/>
    </source>
</evidence>
<gene>
    <name evidence="7" type="ORF">GM612_03445</name>
</gene>
<keyword evidence="8" id="KW-1185">Reference proteome</keyword>
<evidence type="ECO:0000256" key="2">
    <source>
        <dbReference type="ARBA" id="ARBA00005695"/>
    </source>
</evidence>
<evidence type="ECO:0000259" key="6">
    <source>
        <dbReference type="Pfam" id="PF00496"/>
    </source>
</evidence>
<dbReference type="AlphaFoldDB" id="A0A7X2XU92"/>
<sequence length="543" mass="60270">MKKLSVYVTGVVGLSLALVLTGCGSKNTAVKQDVNLMEPADIESLNSTMITDVGALETVNNTQEGLYRLKNSTVVEPGIAKKLVKPTNNGKRYTFKLRQNLKWSNGDPITAQDFVFAWRQAVNPATKAANAYQFLPIKNASQIEKGKLAVNQLGVKAINKTTFQVDLAQATPYFKYLCAGIPFLPQDQKIVQKYGKAYGTSSTRVVYDGPFVVKNWTTSSGSWTLKKNPNYWDSKNVKLKTINFQVTKSPQTALSLYQSGKLDNITLSGQQASQEKDNKGYQSYPSGETDYLAFNYQTRVLRNPNIRKAISLSINRQQLVNNVLKNGAKAPYGMAPQGITKNPRTGVDFAKDSSVKQSVAYNPKLAAKYWQKGMRQLKISKMTLNLVCYDVDTFKNSAEFIQASTQKYLKGLKVNIEAQPKVQAITTMQKKKGYDLGFTNWIASYPDLSEFYQLSTTNNVNNAGNYSSSQYDTDYKLANGRDSNAAMARYNDFKQANQTLMNDQAVAPLNQGQTVRLNNPQLKGVNYAASQGISLKNAYMSNK</sequence>